<dbReference type="AlphaFoldDB" id="X1VYD1"/>
<feature type="non-terminal residue" evidence="1">
    <location>
        <position position="1"/>
    </location>
</feature>
<organism evidence="1">
    <name type="scientific">marine sediment metagenome</name>
    <dbReference type="NCBI Taxonomy" id="412755"/>
    <lineage>
        <taxon>unclassified sequences</taxon>
        <taxon>metagenomes</taxon>
        <taxon>ecological metagenomes</taxon>
    </lineage>
</organism>
<accession>X1VYD1</accession>
<gene>
    <name evidence="1" type="ORF">S12H4_62227</name>
</gene>
<evidence type="ECO:0000313" key="1">
    <source>
        <dbReference type="EMBL" id="GAJ17195.1"/>
    </source>
</evidence>
<protein>
    <submittedName>
        <fullName evidence="1">Uncharacterized protein</fullName>
    </submittedName>
</protein>
<comment type="caution">
    <text evidence="1">The sequence shown here is derived from an EMBL/GenBank/DDBJ whole genome shotgun (WGS) entry which is preliminary data.</text>
</comment>
<reference evidence="1" key="1">
    <citation type="journal article" date="2014" name="Front. Microbiol.">
        <title>High frequency of phylogenetically diverse reductive dehalogenase-homologous genes in deep subseafloor sedimentary metagenomes.</title>
        <authorList>
            <person name="Kawai M."/>
            <person name="Futagami T."/>
            <person name="Toyoda A."/>
            <person name="Takaki Y."/>
            <person name="Nishi S."/>
            <person name="Hori S."/>
            <person name="Arai W."/>
            <person name="Tsubouchi T."/>
            <person name="Morono Y."/>
            <person name="Uchiyama I."/>
            <person name="Ito T."/>
            <person name="Fujiyama A."/>
            <person name="Inagaki F."/>
            <person name="Takami H."/>
        </authorList>
    </citation>
    <scope>NUCLEOTIDE SEQUENCE</scope>
    <source>
        <strain evidence="1">Expedition CK06-06</strain>
    </source>
</reference>
<name>X1VYD1_9ZZZZ</name>
<dbReference type="EMBL" id="BARW01041639">
    <property type="protein sequence ID" value="GAJ17195.1"/>
    <property type="molecule type" value="Genomic_DNA"/>
</dbReference>
<proteinExistence type="predicted"/>
<sequence length="90" mass="10111">NTGTITPFNQTADNLCFGNTDTNARSLLADTKLDDISLWNRELSALDIEYMYALTNTFLLSDSENNLIGKNYGYLTNGSNQVQYKINYTV</sequence>
<feature type="non-terminal residue" evidence="1">
    <location>
        <position position="90"/>
    </location>
</feature>